<dbReference type="Proteomes" id="UP001430953">
    <property type="component" value="Unassembled WGS sequence"/>
</dbReference>
<name>A0AAW2EP23_9HYME</name>
<keyword evidence="2" id="KW-1185">Reference proteome</keyword>
<protein>
    <submittedName>
        <fullName evidence="1">Uncharacterized protein</fullName>
    </submittedName>
</protein>
<gene>
    <name evidence="1" type="ORF">PUN28_017701</name>
</gene>
<evidence type="ECO:0000313" key="1">
    <source>
        <dbReference type="EMBL" id="KAL0103597.1"/>
    </source>
</evidence>
<sequence length="161" mass="18771">MLEPICRFRFCATRNVDSFIILIFNIEISKTIKKKQLFSWLKNIFIKKKENQRNLEKNTKISQGFTPLSIHATFMYVANASGDFIGVIARNACGSPQCTVYDYVENRSHGTPCSVIKIAKLQKAYQLEFTITFRSYQYSIIQSMRSELTYLICKVWRKQIT</sequence>
<comment type="caution">
    <text evidence="1">The sequence shown here is derived from an EMBL/GenBank/DDBJ whole genome shotgun (WGS) entry which is preliminary data.</text>
</comment>
<reference evidence="1 2" key="1">
    <citation type="submission" date="2023-03" db="EMBL/GenBank/DDBJ databases">
        <title>High recombination rates correlate with genetic variation in Cardiocondyla obscurior ants.</title>
        <authorList>
            <person name="Errbii M."/>
        </authorList>
    </citation>
    <scope>NUCLEOTIDE SEQUENCE [LARGE SCALE GENOMIC DNA]</scope>
    <source>
        <strain evidence="1">Alpha-2009</strain>
        <tissue evidence="1">Whole body</tissue>
    </source>
</reference>
<accession>A0AAW2EP23</accession>
<dbReference type="AlphaFoldDB" id="A0AAW2EP23"/>
<organism evidence="1 2">
    <name type="scientific">Cardiocondyla obscurior</name>
    <dbReference type="NCBI Taxonomy" id="286306"/>
    <lineage>
        <taxon>Eukaryota</taxon>
        <taxon>Metazoa</taxon>
        <taxon>Ecdysozoa</taxon>
        <taxon>Arthropoda</taxon>
        <taxon>Hexapoda</taxon>
        <taxon>Insecta</taxon>
        <taxon>Pterygota</taxon>
        <taxon>Neoptera</taxon>
        <taxon>Endopterygota</taxon>
        <taxon>Hymenoptera</taxon>
        <taxon>Apocrita</taxon>
        <taxon>Aculeata</taxon>
        <taxon>Formicoidea</taxon>
        <taxon>Formicidae</taxon>
        <taxon>Myrmicinae</taxon>
        <taxon>Cardiocondyla</taxon>
    </lineage>
</organism>
<proteinExistence type="predicted"/>
<dbReference type="EMBL" id="JADYXP020000021">
    <property type="protein sequence ID" value="KAL0103597.1"/>
    <property type="molecule type" value="Genomic_DNA"/>
</dbReference>
<evidence type="ECO:0000313" key="2">
    <source>
        <dbReference type="Proteomes" id="UP001430953"/>
    </source>
</evidence>